<dbReference type="STRING" id="299467.A0A443S2L9"/>
<gene>
    <name evidence="6" type="ORF">B4U80_11777</name>
</gene>
<accession>A0A443S2L9</accession>
<keyword evidence="7" id="KW-1185">Reference proteome</keyword>
<comment type="caution">
    <text evidence="6">The sequence shown here is derived from an EMBL/GenBank/DDBJ whole genome shotgun (WGS) entry which is preliminary data.</text>
</comment>
<feature type="transmembrane region" description="Helical" evidence="5">
    <location>
        <begin position="143"/>
        <end position="161"/>
    </location>
</feature>
<keyword evidence="6" id="KW-0762">Sugar transport</keyword>
<feature type="transmembrane region" description="Helical" evidence="5">
    <location>
        <begin position="85"/>
        <end position="113"/>
    </location>
</feature>
<dbReference type="EMBL" id="NCKV01010951">
    <property type="protein sequence ID" value="RWS21765.1"/>
    <property type="molecule type" value="Genomic_DNA"/>
</dbReference>
<organism evidence="6 7">
    <name type="scientific">Leptotrombidium deliense</name>
    <dbReference type="NCBI Taxonomy" id="299467"/>
    <lineage>
        <taxon>Eukaryota</taxon>
        <taxon>Metazoa</taxon>
        <taxon>Ecdysozoa</taxon>
        <taxon>Arthropoda</taxon>
        <taxon>Chelicerata</taxon>
        <taxon>Arachnida</taxon>
        <taxon>Acari</taxon>
        <taxon>Acariformes</taxon>
        <taxon>Trombidiformes</taxon>
        <taxon>Prostigmata</taxon>
        <taxon>Anystina</taxon>
        <taxon>Parasitengona</taxon>
        <taxon>Trombiculoidea</taxon>
        <taxon>Trombiculidae</taxon>
        <taxon>Leptotrombidium</taxon>
    </lineage>
</organism>
<dbReference type="SUPFAM" id="SSF103473">
    <property type="entry name" value="MFS general substrate transporter"/>
    <property type="match status" value="1"/>
</dbReference>
<name>A0A443S2L9_9ACAR</name>
<feature type="transmembrane region" description="Helical" evidence="5">
    <location>
        <begin position="212"/>
        <end position="231"/>
    </location>
</feature>
<feature type="transmembrane region" description="Helical" evidence="5">
    <location>
        <begin position="237"/>
        <end position="261"/>
    </location>
</feature>
<dbReference type="PANTHER" id="PTHR23121">
    <property type="entry name" value="SODIUM-DEPENDENT GLUCOSE TRANSPORTER 1"/>
    <property type="match status" value="1"/>
</dbReference>
<feature type="transmembrane region" description="Helical" evidence="5">
    <location>
        <begin position="6"/>
        <end position="28"/>
    </location>
</feature>
<evidence type="ECO:0000313" key="6">
    <source>
        <dbReference type="EMBL" id="RWS21765.1"/>
    </source>
</evidence>
<dbReference type="Pfam" id="PF07690">
    <property type="entry name" value="MFS_1"/>
    <property type="match status" value="1"/>
</dbReference>
<dbReference type="GO" id="GO:0022857">
    <property type="term" value="F:transmembrane transporter activity"/>
    <property type="evidence" value="ECO:0007669"/>
    <property type="project" value="InterPro"/>
</dbReference>
<evidence type="ECO:0000256" key="3">
    <source>
        <dbReference type="ARBA" id="ARBA00023136"/>
    </source>
</evidence>
<dbReference type="Proteomes" id="UP000288716">
    <property type="component" value="Unassembled WGS sequence"/>
</dbReference>
<dbReference type="InterPro" id="IPR036259">
    <property type="entry name" value="MFS_trans_sf"/>
</dbReference>
<keyword evidence="2 5" id="KW-1133">Transmembrane helix</keyword>
<evidence type="ECO:0000256" key="5">
    <source>
        <dbReference type="SAM" id="Phobius"/>
    </source>
</evidence>
<dbReference type="AlphaFoldDB" id="A0A443S2L9"/>
<dbReference type="OrthoDB" id="6506180at2759"/>
<evidence type="ECO:0000256" key="1">
    <source>
        <dbReference type="ARBA" id="ARBA00022692"/>
    </source>
</evidence>
<keyword evidence="6" id="KW-0813">Transport</keyword>
<feature type="transmembrane region" description="Helical" evidence="5">
    <location>
        <begin position="273"/>
        <end position="294"/>
    </location>
</feature>
<dbReference type="PANTHER" id="PTHR23121:SF10">
    <property type="entry name" value="MAJOR FACILITATOR SUPERFAMILY DOMAIN-CONTAINING PROTEIN 4A"/>
    <property type="match status" value="1"/>
</dbReference>
<feature type="transmembrane region" description="Helical" evidence="5">
    <location>
        <begin position="181"/>
        <end position="200"/>
    </location>
</feature>
<evidence type="ECO:0000256" key="2">
    <source>
        <dbReference type="ARBA" id="ARBA00022989"/>
    </source>
</evidence>
<proteinExistence type="predicted"/>
<dbReference type="Gene3D" id="1.20.1250.20">
    <property type="entry name" value="MFS general substrate transporter like domains"/>
    <property type="match status" value="1"/>
</dbReference>
<sequence length="330" mass="36375">MGVTMLLIPIIPRYAFFLILSCGTGFALGGTDTASNVLILEMWGKDNNAYLQAVHLSFAVGQVIGPLMCTPFVSQPPQTPVESKIVVPFAITAATAFLSAIALFVFELFMPYITPERSMSRRDEINLETDSLIPRPQRIPKSYYFTVVTLASLALFMLLSTEPQFFNFLPTFLQRINVETITSMYMCAVFGGSFTFFRFLSIFVALKVKAALMLYAFLSLSLISSVVMLVLGLNSILVLWITCATSGAGFACLHAAILSFVEERIDVTNIIGGVFMFTGAAGKIISPLIIGHFIENKPFVFVDCYVFCITAMIIAFVLLHCTDIWKANCQ</sequence>
<dbReference type="VEuPathDB" id="VectorBase:LDEU010275"/>
<dbReference type="InterPro" id="IPR011701">
    <property type="entry name" value="MFS"/>
</dbReference>
<protein>
    <recommendedName>
        <fullName evidence="4">Major facilitator superfamily domain-containing protein 4A</fullName>
    </recommendedName>
</protein>
<evidence type="ECO:0000313" key="7">
    <source>
        <dbReference type="Proteomes" id="UP000288716"/>
    </source>
</evidence>
<feature type="transmembrane region" description="Helical" evidence="5">
    <location>
        <begin position="300"/>
        <end position="321"/>
    </location>
</feature>
<feature type="transmembrane region" description="Helical" evidence="5">
    <location>
        <begin position="49"/>
        <end position="73"/>
    </location>
</feature>
<keyword evidence="3 5" id="KW-0472">Membrane</keyword>
<reference evidence="6 7" key="1">
    <citation type="journal article" date="2018" name="Gigascience">
        <title>Genomes of trombidid mites reveal novel predicted allergens and laterally-transferred genes associated with secondary metabolism.</title>
        <authorList>
            <person name="Dong X."/>
            <person name="Chaisiri K."/>
            <person name="Xia D."/>
            <person name="Armstrong S.D."/>
            <person name="Fang Y."/>
            <person name="Donnelly M.J."/>
            <person name="Kadowaki T."/>
            <person name="McGarry J.W."/>
            <person name="Darby A.C."/>
            <person name="Makepeace B.L."/>
        </authorList>
    </citation>
    <scope>NUCLEOTIDE SEQUENCE [LARGE SCALE GENOMIC DNA]</scope>
    <source>
        <strain evidence="6">UoL-UT</strain>
    </source>
</reference>
<evidence type="ECO:0000256" key="4">
    <source>
        <dbReference type="ARBA" id="ARBA00040840"/>
    </source>
</evidence>
<keyword evidence="1 5" id="KW-0812">Transmembrane</keyword>